<evidence type="ECO:0000256" key="14">
    <source>
        <dbReference type="ARBA" id="ARBA00022989"/>
    </source>
</evidence>
<feature type="transmembrane region" description="Helical" evidence="18">
    <location>
        <begin position="248"/>
        <end position="268"/>
    </location>
</feature>
<dbReference type="InterPro" id="IPR023299">
    <property type="entry name" value="ATPase_P-typ_cyto_dom_N"/>
</dbReference>
<keyword evidence="10" id="KW-0547">Nucleotide-binding</keyword>
<evidence type="ECO:0000256" key="12">
    <source>
        <dbReference type="ARBA" id="ARBA00022842"/>
    </source>
</evidence>
<keyword evidence="14 18" id="KW-1133">Transmembrane helix</keyword>
<organism evidence="20 21">
    <name type="scientific">Nitrosospira multiformis</name>
    <dbReference type="NCBI Taxonomy" id="1231"/>
    <lineage>
        <taxon>Bacteria</taxon>
        <taxon>Pseudomonadati</taxon>
        <taxon>Pseudomonadota</taxon>
        <taxon>Betaproteobacteria</taxon>
        <taxon>Nitrosomonadales</taxon>
        <taxon>Nitrosomonadaceae</taxon>
        <taxon>Nitrosospira</taxon>
    </lineage>
</organism>
<gene>
    <name evidence="20" type="ORF">C8R21_10556</name>
</gene>
<feature type="domain" description="Cation-transporting P-type ATPase N-terminal" evidence="19">
    <location>
        <begin position="9"/>
        <end position="81"/>
    </location>
</feature>
<dbReference type="InterPro" id="IPR044492">
    <property type="entry name" value="P_typ_ATPase_HD_dom"/>
</dbReference>
<feature type="transmembrane region" description="Helical" evidence="18">
    <location>
        <begin position="61"/>
        <end position="78"/>
    </location>
</feature>
<dbReference type="Gene3D" id="3.40.50.1000">
    <property type="entry name" value="HAD superfamily/HAD-like"/>
    <property type="match status" value="1"/>
</dbReference>
<dbReference type="InterPro" id="IPR023214">
    <property type="entry name" value="HAD_sf"/>
</dbReference>
<evidence type="ECO:0000256" key="9">
    <source>
        <dbReference type="ARBA" id="ARBA00022692"/>
    </source>
</evidence>
<evidence type="ECO:0000256" key="2">
    <source>
        <dbReference type="ARBA" id="ARBA00004429"/>
    </source>
</evidence>
<dbReference type="Gene3D" id="2.70.150.10">
    <property type="entry name" value="Calcium-transporting ATPase, cytoplasmic transduction domain A"/>
    <property type="match status" value="1"/>
</dbReference>
<dbReference type="Pfam" id="PF00690">
    <property type="entry name" value="Cation_ATPase_N"/>
    <property type="match status" value="1"/>
</dbReference>
<evidence type="ECO:0000256" key="1">
    <source>
        <dbReference type="ARBA" id="ARBA00003954"/>
    </source>
</evidence>
<evidence type="ECO:0000313" key="21">
    <source>
        <dbReference type="Proteomes" id="UP000244152"/>
    </source>
</evidence>
<comment type="function">
    <text evidence="1">Mediates magnesium influx to the cytosol.</text>
</comment>
<dbReference type="NCBIfam" id="TIGR01494">
    <property type="entry name" value="ATPase_P-type"/>
    <property type="match status" value="2"/>
</dbReference>
<comment type="catalytic activity">
    <reaction evidence="17">
        <text>Mg(2+)(out) + ATP + H2O = Mg(2+)(in) + ADP + phosphate + H(+)</text>
        <dbReference type="Rhea" id="RHEA:10260"/>
        <dbReference type="ChEBI" id="CHEBI:15377"/>
        <dbReference type="ChEBI" id="CHEBI:15378"/>
        <dbReference type="ChEBI" id="CHEBI:18420"/>
        <dbReference type="ChEBI" id="CHEBI:30616"/>
        <dbReference type="ChEBI" id="CHEBI:43474"/>
        <dbReference type="ChEBI" id="CHEBI:456216"/>
        <dbReference type="EC" id="7.2.2.14"/>
    </reaction>
</comment>
<dbReference type="NCBIfam" id="TIGR01524">
    <property type="entry name" value="ATPase-IIIB_Mg"/>
    <property type="match status" value="1"/>
</dbReference>
<dbReference type="GO" id="GO:0015444">
    <property type="term" value="F:P-type magnesium transporter activity"/>
    <property type="evidence" value="ECO:0007669"/>
    <property type="project" value="UniProtKB-EC"/>
</dbReference>
<dbReference type="InterPro" id="IPR059000">
    <property type="entry name" value="ATPase_P-type_domA"/>
</dbReference>
<dbReference type="EC" id="7.2.2.14" evidence="4"/>
<dbReference type="PANTHER" id="PTHR42861">
    <property type="entry name" value="CALCIUM-TRANSPORTING ATPASE"/>
    <property type="match status" value="1"/>
</dbReference>
<keyword evidence="7" id="KW-0997">Cell inner membrane</keyword>
<evidence type="ECO:0000256" key="15">
    <source>
        <dbReference type="ARBA" id="ARBA00023136"/>
    </source>
</evidence>
<dbReference type="SUPFAM" id="SSF81653">
    <property type="entry name" value="Calcium ATPase, transduction domain A"/>
    <property type="match status" value="1"/>
</dbReference>
<evidence type="ECO:0000256" key="11">
    <source>
        <dbReference type="ARBA" id="ARBA00022840"/>
    </source>
</evidence>
<name>A0A2T5IEN2_9PROT</name>
<keyword evidence="15 18" id="KW-0472">Membrane</keyword>
<comment type="subcellular location">
    <subcellularLocation>
        <location evidence="2">Cell inner membrane</location>
        <topology evidence="2">Multi-pass membrane protein</topology>
    </subcellularLocation>
</comment>
<evidence type="ECO:0000259" key="19">
    <source>
        <dbReference type="SMART" id="SM00831"/>
    </source>
</evidence>
<dbReference type="Proteomes" id="UP000244152">
    <property type="component" value="Unassembled WGS sequence"/>
</dbReference>
<dbReference type="Pfam" id="PF00122">
    <property type="entry name" value="E1-E2_ATPase"/>
    <property type="match status" value="1"/>
</dbReference>
<dbReference type="GO" id="GO:0005524">
    <property type="term" value="F:ATP binding"/>
    <property type="evidence" value="ECO:0007669"/>
    <property type="project" value="UniProtKB-KW"/>
</dbReference>
<evidence type="ECO:0000256" key="18">
    <source>
        <dbReference type="SAM" id="Phobius"/>
    </source>
</evidence>
<dbReference type="InterPro" id="IPR036412">
    <property type="entry name" value="HAD-like_sf"/>
</dbReference>
<evidence type="ECO:0000256" key="10">
    <source>
        <dbReference type="ARBA" id="ARBA00022741"/>
    </source>
</evidence>
<evidence type="ECO:0000256" key="6">
    <source>
        <dbReference type="ARBA" id="ARBA00022475"/>
    </source>
</evidence>
<dbReference type="InterPro" id="IPR023298">
    <property type="entry name" value="ATPase_P-typ_TM_dom_sf"/>
</dbReference>
<evidence type="ECO:0000256" key="8">
    <source>
        <dbReference type="ARBA" id="ARBA00022553"/>
    </source>
</evidence>
<dbReference type="PRINTS" id="PR01836">
    <property type="entry name" value="MGATPASE"/>
</dbReference>
<evidence type="ECO:0000256" key="13">
    <source>
        <dbReference type="ARBA" id="ARBA00022967"/>
    </source>
</evidence>
<dbReference type="PROSITE" id="PS00154">
    <property type="entry name" value="ATPASE_E1_E2"/>
    <property type="match status" value="1"/>
</dbReference>
<proteinExistence type="inferred from homology"/>
<dbReference type="Gene3D" id="3.40.1110.10">
    <property type="entry name" value="Calcium-transporting ATPase, cytoplasmic domain N"/>
    <property type="match status" value="1"/>
</dbReference>
<comment type="similarity">
    <text evidence="3">Belongs to the cation transport ATPase (P-type) (TC 3.A.3) family. Type IIIB subfamily.</text>
</comment>
<evidence type="ECO:0000256" key="7">
    <source>
        <dbReference type="ARBA" id="ARBA00022519"/>
    </source>
</evidence>
<keyword evidence="6" id="KW-1003">Cell membrane</keyword>
<evidence type="ECO:0000256" key="5">
    <source>
        <dbReference type="ARBA" id="ARBA00013555"/>
    </source>
</evidence>
<dbReference type="AlphaFoldDB" id="A0A2T5IEN2"/>
<dbReference type="GO" id="GO:0016887">
    <property type="term" value="F:ATP hydrolysis activity"/>
    <property type="evidence" value="ECO:0007669"/>
    <property type="project" value="InterPro"/>
</dbReference>
<dbReference type="InterPro" id="IPR004014">
    <property type="entry name" value="ATPase_P-typ_cation-transptr_N"/>
</dbReference>
<dbReference type="SFLD" id="SFLDF00027">
    <property type="entry name" value="p-type_atpase"/>
    <property type="match status" value="1"/>
</dbReference>
<dbReference type="RefSeq" id="WP_107761575.1">
    <property type="nucleotide sequence ID" value="NZ_QAOK01000005.1"/>
</dbReference>
<reference evidence="20 21" key="1">
    <citation type="submission" date="2018-04" db="EMBL/GenBank/DDBJ databases">
        <title>Active sludge and wastewater microbial communities from Klosterneuburg, Austria.</title>
        <authorList>
            <person name="Wagner M."/>
        </authorList>
    </citation>
    <scope>NUCLEOTIDE SEQUENCE [LARGE SCALE GENOMIC DNA]</scope>
    <source>
        <strain evidence="20 21">Nl12</strain>
    </source>
</reference>
<comment type="caution">
    <text evidence="20">The sequence shown here is derived from an EMBL/GenBank/DDBJ whole genome shotgun (WGS) entry which is preliminary data.</text>
</comment>
<evidence type="ECO:0000256" key="17">
    <source>
        <dbReference type="ARBA" id="ARBA00047295"/>
    </source>
</evidence>
<dbReference type="Pfam" id="PF00689">
    <property type="entry name" value="Cation_ATPase_C"/>
    <property type="match status" value="1"/>
</dbReference>
<dbReference type="SUPFAM" id="SSF81665">
    <property type="entry name" value="Calcium ATPase, transmembrane domain M"/>
    <property type="match status" value="1"/>
</dbReference>
<keyword evidence="9 18" id="KW-0812">Transmembrane</keyword>
<keyword evidence="8" id="KW-0597">Phosphoprotein</keyword>
<feature type="transmembrane region" description="Helical" evidence="18">
    <location>
        <begin position="784"/>
        <end position="811"/>
    </location>
</feature>
<accession>A0A2T5IEN2</accession>
<feature type="transmembrane region" description="Helical" evidence="18">
    <location>
        <begin position="753"/>
        <end position="772"/>
    </location>
</feature>
<dbReference type="SMART" id="SM00831">
    <property type="entry name" value="Cation_ATPase_N"/>
    <property type="match status" value="1"/>
</dbReference>
<dbReference type="EMBL" id="QAOK01000005">
    <property type="protein sequence ID" value="PTQ82296.1"/>
    <property type="molecule type" value="Genomic_DNA"/>
</dbReference>
<dbReference type="InterPro" id="IPR018303">
    <property type="entry name" value="ATPase_P-typ_P_site"/>
</dbReference>
<keyword evidence="11" id="KW-0067">ATP-binding</keyword>
<dbReference type="InterPro" id="IPR006068">
    <property type="entry name" value="ATPase_P-typ_cation-transptr_C"/>
</dbReference>
<feature type="transmembrane region" description="Helical" evidence="18">
    <location>
        <begin position="717"/>
        <end position="741"/>
    </location>
</feature>
<evidence type="ECO:0000256" key="4">
    <source>
        <dbReference type="ARBA" id="ARBA00012786"/>
    </source>
</evidence>
<dbReference type="InterPro" id="IPR008250">
    <property type="entry name" value="ATPase_P-typ_transduc_dom_A_sf"/>
</dbReference>
<keyword evidence="13" id="KW-1278">Translocase</keyword>
<dbReference type="SFLD" id="SFLDS00003">
    <property type="entry name" value="Haloacid_Dehalogenase"/>
    <property type="match status" value="1"/>
</dbReference>
<sequence>MPVDVKHRPWWLEPGLEEKAGLDARKGLSTAEAKSRLACFGPNLLRETREKPLPLQFIARFRNPLIIILLAASTVSALTGDTSSFFIISFMVLLSVTLDFVQEYRANESVKKLRRSVSLRAMVVRDDKPLELPVSEIVPGDVVLLFAGDLVPGDGFVLESRDFFVNQALLTGEPYPVEKRPGLLPESATGLEDASNAVFMGTSVISGSARITVVNTGSRTAIGAIADSLSRPAAPTSFELGIHRFGALIMRLTILMVMFVLLTNVFFHKPWLESFLFAVALAVGLTPELLPMIISVTLSRGALRMARMQIIVRRLSAIQDLGSMDVLCTDKTGTLTEAKICLAKHVDVNGCSSNRVLELAYLNSFFETGMRSPLDQAILDHQHIEVGTWRKIDEVPFDFERRRISVLIDNGTKRWLVVKGAPDEILRLCSHYEADGESAKCSMNEAAMEEIHKQYRALEEEGSRVLGIAWREVSPDHFHELVRDETNLILAGFAAFLDPPKASAASALAALAHAGVAIKIVTGDSDLVTRYICKELKIEVNGLLTGKDIAELDDNALQARVESANIFCRVNPIQKERVIRALKARNHVVGYLGDGINDAPSLHTADVGLSVDSAVDVAREAADMILLKHDLHALYLAVMEGRRTLGNIMKYIMMGTSSNFGNMFSMAGAALFLPFLPMLPTQILLNNILYDISEVPIPLDKVDAWEMRHPHVLDLDLIRNFMLVLGPISSLFDFIIFYIMLVVLDAGEKLFQTGWFVESLCTQVLVIFVIRTRGNPLVSTAHPILVVTSLTIIAVAALLPVTPIGAYFGFVPPPIEFYLILGTMVVFYLMVAELAKQGFYRWAGQVDQKKKRARDIVG</sequence>
<dbReference type="SUPFAM" id="SSF56784">
    <property type="entry name" value="HAD-like"/>
    <property type="match status" value="1"/>
</dbReference>
<feature type="transmembrane region" description="Helical" evidence="18">
    <location>
        <begin position="817"/>
        <end position="835"/>
    </location>
</feature>
<dbReference type="InterPro" id="IPR006415">
    <property type="entry name" value="P-type_ATPase_IIIB"/>
</dbReference>
<dbReference type="SFLD" id="SFLDG00002">
    <property type="entry name" value="C1.7:_P-type_atpase_like"/>
    <property type="match status" value="1"/>
</dbReference>
<evidence type="ECO:0000256" key="3">
    <source>
        <dbReference type="ARBA" id="ARBA00008746"/>
    </source>
</evidence>
<dbReference type="InterPro" id="IPR001757">
    <property type="entry name" value="P_typ_ATPase"/>
</dbReference>
<dbReference type="GO" id="GO:0005886">
    <property type="term" value="C:plasma membrane"/>
    <property type="evidence" value="ECO:0007669"/>
    <property type="project" value="UniProtKB-SubCell"/>
</dbReference>
<protein>
    <recommendedName>
        <fullName evidence="5">Magnesium-transporting ATPase, P-type 1</fullName>
        <ecNumber evidence="4">7.2.2.14</ecNumber>
    </recommendedName>
    <alternativeName>
        <fullName evidence="16">Mg(2+) transport ATPase, P-type 1</fullName>
    </alternativeName>
</protein>
<dbReference type="Gene3D" id="1.20.1110.10">
    <property type="entry name" value="Calcium-transporting ATPase, transmembrane domain"/>
    <property type="match status" value="1"/>
</dbReference>
<dbReference type="Pfam" id="PF13246">
    <property type="entry name" value="Cation_ATPase"/>
    <property type="match status" value="1"/>
</dbReference>
<feature type="transmembrane region" description="Helical" evidence="18">
    <location>
        <begin position="274"/>
        <end position="298"/>
    </location>
</feature>
<keyword evidence="12" id="KW-0460">Magnesium</keyword>
<evidence type="ECO:0000313" key="20">
    <source>
        <dbReference type="EMBL" id="PTQ82296.1"/>
    </source>
</evidence>
<evidence type="ECO:0000256" key="16">
    <source>
        <dbReference type="ARBA" id="ARBA00029806"/>
    </source>
</evidence>